<keyword evidence="3" id="KW-1003">Cell membrane</keyword>
<keyword evidence="7 9" id="KW-0472">Membrane</keyword>
<name>H6SLM5_PARPM</name>
<dbReference type="HOGENOM" id="CLU_086356_3_0_5"/>
<evidence type="ECO:0000313" key="12">
    <source>
        <dbReference type="Proteomes" id="UP000033220"/>
    </source>
</evidence>
<comment type="caution">
    <text evidence="9">Lacks conserved residue(s) required for the propagation of feature annotation.</text>
</comment>
<keyword evidence="2 9" id="KW-0813">Transport</keyword>
<protein>
    <recommendedName>
        <fullName evidence="9">TRAP transporter small permease protein</fullName>
    </recommendedName>
</protein>
<evidence type="ECO:0000256" key="1">
    <source>
        <dbReference type="ARBA" id="ARBA00004429"/>
    </source>
</evidence>
<keyword evidence="5 9" id="KW-0812">Transmembrane</keyword>
<evidence type="ECO:0000256" key="5">
    <source>
        <dbReference type="ARBA" id="ARBA00022692"/>
    </source>
</evidence>
<evidence type="ECO:0000256" key="9">
    <source>
        <dbReference type="RuleBase" id="RU369079"/>
    </source>
</evidence>
<evidence type="ECO:0000256" key="6">
    <source>
        <dbReference type="ARBA" id="ARBA00022989"/>
    </source>
</evidence>
<evidence type="ECO:0000313" key="11">
    <source>
        <dbReference type="EMBL" id="CCG08890.1"/>
    </source>
</evidence>
<dbReference type="KEGG" id="rpm:RSPPHO_02264"/>
<dbReference type="GO" id="GO:0022857">
    <property type="term" value="F:transmembrane transporter activity"/>
    <property type="evidence" value="ECO:0007669"/>
    <property type="project" value="UniProtKB-UniRule"/>
</dbReference>
<gene>
    <name evidence="11" type="ORF">RSPPHO_02264</name>
</gene>
<evidence type="ECO:0000256" key="2">
    <source>
        <dbReference type="ARBA" id="ARBA00022448"/>
    </source>
</evidence>
<proteinExistence type="inferred from homology"/>
<dbReference type="EMBL" id="HE663493">
    <property type="protein sequence ID" value="CCG08890.1"/>
    <property type="molecule type" value="Genomic_DNA"/>
</dbReference>
<evidence type="ECO:0000256" key="4">
    <source>
        <dbReference type="ARBA" id="ARBA00022519"/>
    </source>
</evidence>
<keyword evidence="12" id="KW-1185">Reference proteome</keyword>
<comment type="subunit">
    <text evidence="9">The complex comprises the extracytoplasmic solute receptor protein and the two transmembrane proteins.</text>
</comment>
<dbReference type="AlphaFoldDB" id="H6SLM5"/>
<reference evidence="11 12" key="1">
    <citation type="submission" date="2012-02" db="EMBL/GenBank/DDBJ databases">
        <title>Shotgun genome sequence of Phaeospirillum photometricum DSM 122.</title>
        <authorList>
            <person name="Duquesne K."/>
            <person name="Sturgis J."/>
        </authorList>
    </citation>
    <scope>NUCLEOTIDE SEQUENCE [LARGE SCALE GENOMIC DNA]</scope>
    <source>
        <strain evidence="12">DSM122</strain>
    </source>
</reference>
<dbReference type="Pfam" id="PF04290">
    <property type="entry name" value="DctQ"/>
    <property type="match status" value="1"/>
</dbReference>
<feature type="transmembrane region" description="Helical" evidence="9">
    <location>
        <begin position="34"/>
        <end position="52"/>
    </location>
</feature>
<evidence type="ECO:0000256" key="3">
    <source>
        <dbReference type="ARBA" id="ARBA00022475"/>
    </source>
</evidence>
<dbReference type="PATRIC" id="fig|1150469.3.peg.2548"/>
<feature type="transmembrane region" description="Helical" evidence="9">
    <location>
        <begin position="177"/>
        <end position="196"/>
    </location>
</feature>
<keyword evidence="6 9" id="KW-1133">Transmembrane helix</keyword>
<accession>H6SLM5</accession>
<dbReference type="GO" id="GO:0005886">
    <property type="term" value="C:plasma membrane"/>
    <property type="evidence" value="ECO:0007669"/>
    <property type="project" value="UniProtKB-SubCell"/>
</dbReference>
<dbReference type="GO" id="GO:0015740">
    <property type="term" value="P:C4-dicarboxylate transport"/>
    <property type="evidence" value="ECO:0007669"/>
    <property type="project" value="TreeGrafter"/>
</dbReference>
<dbReference type="Proteomes" id="UP000033220">
    <property type="component" value="Chromosome DSM 122"/>
</dbReference>
<dbReference type="PANTHER" id="PTHR35011">
    <property type="entry name" value="2,3-DIKETO-L-GULONATE TRAP TRANSPORTER SMALL PERMEASE PROTEIN YIAM"/>
    <property type="match status" value="1"/>
</dbReference>
<evidence type="ECO:0000259" key="10">
    <source>
        <dbReference type="Pfam" id="PF04290"/>
    </source>
</evidence>
<evidence type="ECO:0000256" key="7">
    <source>
        <dbReference type="ARBA" id="ARBA00023136"/>
    </source>
</evidence>
<organism evidence="11 12">
    <name type="scientific">Pararhodospirillum photometricum DSM 122</name>
    <dbReference type="NCBI Taxonomy" id="1150469"/>
    <lineage>
        <taxon>Bacteria</taxon>
        <taxon>Pseudomonadati</taxon>
        <taxon>Pseudomonadota</taxon>
        <taxon>Alphaproteobacteria</taxon>
        <taxon>Rhodospirillales</taxon>
        <taxon>Rhodospirillaceae</taxon>
        <taxon>Pararhodospirillum</taxon>
    </lineage>
</organism>
<dbReference type="STRING" id="1150469.RSPPHO_02264"/>
<dbReference type="InterPro" id="IPR055348">
    <property type="entry name" value="DctQ"/>
</dbReference>
<dbReference type="eggNOG" id="COG3090">
    <property type="taxonomic scope" value="Bacteria"/>
</dbReference>
<comment type="subcellular location">
    <subcellularLocation>
        <location evidence="1 9">Cell inner membrane</location>
        <topology evidence="1 9">Multi-pass membrane protein</topology>
    </subcellularLocation>
</comment>
<feature type="transmembrane region" description="Helical" evidence="9">
    <location>
        <begin position="137"/>
        <end position="157"/>
    </location>
</feature>
<sequence>MDLQGRGDRGWTRRGSHLARLAMILRILDRLEETLISVLMAAAVVLIFVAVLHRYSLGVASDLVGYGRSHDLPWLANAAREVFRSINSLKLTWAQETCIYLFIWMAKFGAAYGVRQGIHVGVDILVERLHGAARRRLTLLAMSGGILFTAVVLVISAEFVWNVRLGGQLSPDLEMPMWLIYLAVPLGSALMCFRFIQAFWRYFTTGYIAHHDHSTVDGLDDEAKDLAEGGHA</sequence>
<comment type="function">
    <text evidence="9">Part of the tripartite ATP-independent periplasmic (TRAP) transport system.</text>
</comment>
<feature type="domain" description="Tripartite ATP-independent periplasmic transporters DctQ component" evidence="10">
    <location>
        <begin position="84"/>
        <end position="203"/>
    </location>
</feature>
<dbReference type="PANTHER" id="PTHR35011:SF2">
    <property type="entry name" value="2,3-DIKETO-L-GULONATE TRAP TRANSPORTER SMALL PERMEASE PROTEIN YIAM"/>
    <property type="match status" value="1"/>
</dbReference>
<keyword evidence="4 9" id="KW-0997">Cell inner membrane</keyword>
<evidence type="ECO:0000256" key="8">
    <source>
        <dbReference type="ARBA" id="ARBA00038436"/>
    </source>
</evidence>
<dbReference type="InterPro" id="IPR007387">
    <property type="entry name" value="TRAP_DctQ"/>
</dbReference>
<comment type="similarity">
    <text evidence="8 9">Belongs to the TRAP transporter small permease family.</text>
</comment>